<keyword evidence="5 6" id="KW-0472">Membrane</keyword>
<dbReference type="HOGENOM" id="CLU_079690_0_1_1"/>
<accession>B0XUP5</accession>
<evidence type="ECO:0000313" key="8">
    <source>
        <dbReference type="EMBL" id="EDP54030.1"/>
    </source>
</evidence>
<evidence type="ECO:0000256" key="2">
    <source>
        <dbReference type="ARBA" id="ARBA00006921"/>
    </source>
</evidence>
<dbReference type="AlphaFoldDB" id="B0XUP5"/>
<keyword evidence="3 6" id="KW-0812">Transmembrane</keyword>
<keyword evidence="4 6" id="KW-1133">Transmembrane helix</keyword>
<keyword evidence="6" id="KW-0186">Copper</keyword>
<dbReference type="Pfam" id="PF04145">
    <property type="entry name" value="Ctr"/>
    <property type="match status" value="1"/>
</dbReference>
<dbReference type="EMBL" id="DS499595">
    <property type="protein sequence ID" value="EDP54030.1"/>
    <property type="molecule type" value="Genomic_DNA"/>
</dbReference>
<name>B0XUP5_ASPFC</name>
<dbReference type="PANTHER" id="PTHR12483">
    <property type="entry name" value="SOLUTE CARRIER FAMILY 31 COPPER TRANSPORTERS"/>
    <property type="match status" value="1"/>
</dbReference>
<dbReference type="GO" id="GO:0016020">
    <property type="term" value="C:membrane"/>
    <property type="evidence" value="ECO:0007669"/>
    <property type="project" value="UniProtKB-SubCell"/>
</dbReference>
<evidence type="ECO:0000313" key="9">
    <source>
        <dbReference type="Proteomes" id="UP000001699"/>
    </source>
</evidence>
<comment type="subcellular location">
    <subcellularLocation>
        <location evidence="1 6">Membrane</location>
        <topology evidence="1 6">Multi-pass membrane protein</topology>
    </subcellularLocation>
</comment>
<comment type="similarity">
    <text evidence="2 6">Belongs to the copper transporter (Ctr) (TC 1.A.56) family. SLC31A subfamily.</text>
</comment>
<feature type="region of interest" description="Disordered" evidence="7">
    <location>
        <begin position="132"/>
        <end position="152"/>
    </location>
</feature>
<dbReference type="PhylomeDB" id="B0XUP5"/>
<evidence type="ECO:0000256" key="1">
    <source>
        <dbReference type="ARBA" id="ARBA00004141"/>
    </source>
</evidence>
<keyword evidence="6" id="KW-0187">Copper transport</keyword>
<evidence type="ECO:0000256" key="5">
    <source>
        <dbReference type="ARBA" id="ARBA00023136"/>
    </source>
</evidence>
<sequence>MDHMSHNMDSMASMTSTMTMAMSASSTASAPMSTGSAHSMGGMDMGGKDSMHSCKISMLWNWYTIDSCFLSSQWHNTSRGMFAGSCIGVICLVICLEFLRRVGREYDAFIVRRARLRNQYLSTTASSQGLTRATDADASAEDSPNSTRGVVGAASKGAGRTLCSAFEDKTPVRPTLIEQLVRALLHMLQFAVAYFVMLLAMYFNGYIIICIFIGAFLGSFIFSWEPLNLQKEYVIPLPLPYLPQMICKELGLTCVLV</sequence>
<dbReference type="InterPro" id="IPR007274">
    <property type="entry name" value="Cop_transporter"/>
</dbReference>
<evidence type="ECO:0000256" key="7">
    <source>
        <dbReference type="SAM" id="MobiDB-lite"/>
    </source>
</evidence>
<dbReference type="GO" id="GO:0005375">
    <property type="term" value="F:copper ion transmembrane transporter activity"/>
    <property type="evidence" value="ECO:0007669"/>
    <property type="project" value="UniProtKB-UniRule"/>
</dbReference>
<gene>
    <name evidence="8" type="ORF">AFUB_020800</name>
</gene>
<feature type="transmembrane region" description="Helical" evidence="6">
    <location>
        <begin position="206"/>
        <end position="224"/>
    </location>
</feature>
<proteinExistence type="inferred from homology"/>
<keyword evidence="6" id="KW-0406">Ion transport</keyword>
<dbReference type="PANTHER" id="PTHR12483:SF73">
    <property type="entry name" value="COPPER TRANSPORT PROTEIN CTR3"/>
    <property type="match status" value="1"/>
</dbReference>
<evidence type="ECO:0000256" key="4">
    <source>
        <dbReference type="ARBA" id="ARBA00022989"/>
    </source>
</evidence>
<keyword evidence="9" id="KW-1185">Reference proteome</keyword>
<evidence type="ECO:0000256" key="6">
    <source>
        <dbReference type="RuleBase" id="RU367022"/>
    </source>
</evidence>
<feature type="transmembrane region" description="Helical" evidence="6">
    <location>
        <begin position="80"/>
        <end position="99"/>
    </location>
</feature>
<organism evidence="8 9">
    <name type="scientific">Aspergillus fumigatus (strain CBS 144.89 / FGSC A1163 / CEA10)</name>
    <name type="common">Neosartorya fumigata</name>
    <dbReference type="NCBI Taxonomy" id="451804"/>
    <lineage>
        <taxon>Eukaryota</taxon>
        <taxon>Fungi</taxon>
        <taxon>Dikarya</taxon>
        <taxon>Ascomycota</taxon>
        <taxon>Pezizomycotina</taxon>
        <taxon>Eurotiomycetes</taxon>
        <taxon>Eurotiomycetidae</taxon>
        <taxon>Eurotiales</taxon>
        <taxon>Aspergillaceae</taxon>
        <taxon>Aspergillus</taxon>
        <taxon>Aspergillus subgen. Fumigati</taxon>
    </lineage>
</organism>
<evidence type="ECO:0000256" key="3">
    <source>
        <dbReference type="ARBA" id="ARBA00022692"/>
    </source>
</evidence>
<reference evidence="8 9" key="1">
    <citation type="journal article" date="2008" name="PLoS Genet.">
        <title>Genomic islands in the pathogenic filamentous fungus Aspergillus fumigatus.</title>
        <authorList>
            <person name="Fedorova N.D."/>
            <person name="Khaldi N."/>
            <person name="Joardar V.S."/>
            <person name="Maiti R."/>
            <person name="Amedeo P."/>
            <person name="Anderson M.J."/>
            <person name="Crabtree J."/>
            <person name="Silva J.C."/>
            <person name="Badger J.H."/>
            <person name="Albarraq A."/>
            <person name="Angiuoli S."/>
            <person name="Bussey H."/>
            <person name="Bowyer P."/>
            <person name="Cotty P.J."/>
            <person name="Dyer P.S."/>
            <person name="Egan A."/>
            <person name="Galens K."/>
            <person name="Fraser-Liggett C.M."/>
            <person name="Haas B.J."/>
            <person name="Inman J.M."/>
            <person name="Kent R."/>
            <person name="Lemieux S."/>
            <person name="Malavazi I."/>
            <person name="Orvis J."/>
            <person name="Roemer T."/>
            <person name="Ronning C.M."/>
            <person name="Sundaram J.P."/>
            <person name="Sutton G."/>
            <person name="Turner G."/>
            <person name="Venter J.C."/>
            <person name="White O.R."/>
            <person name="Whitty B.R."/>
            <person name="Youngman P."/>
            <person name="Wolfe K.H."/>
            <person name="Goldman G.H."/>
            <person name="Wortman J.R."/>
            <person name="Jiang B."/>
            <person name="Denning D.W."/>
            <person name="Nierman W.C."/>
        </authorList>
    </citation>
    <scope>NUCLEOTIDE SEQUENCE [LARGE SCALE GENOMIC DNA]</scope>
    <source>
        <strain evidence="9">CBS 144.89 / FGSC A1163 / CEA10</strain>
    </source>
</reference>
<dbReference type="OrthoDB" id="161814at2759"/>
<dbReference type="Proteomes" id="UP000001699">
    <property type="component" value="Unassembled WGS sequence"/>
</dbReference>
<dbReference type="PHI-base" id="PHI:3238"/>
<protein>
    <recommendedName>
        <fullName evidence="6">Copper transport protein</fullName>
    </recommendedName>
</protein>
<keyword evidence="6" id="KW-0813">Transport</keyword>